<evidence type="ECO:0000256" key="1">
    <source>
        <dbReference type="SAM" id="MobiDB-lite"/>
    </source>
</evidence>
<dbReference type="EMBL" id="JAPZBS010000002">
    <property type="protein sequence ID" value="KAJ5382067.1"/>
    <property type="molecule type" value="Genomic_DNA"/>
</dbReference>
<gene>
    <name evidence="2" type="ORF">N7496_004495</name>
</gene>
<dbReference type="InterPro" id="IPR050357">
    <property type="entry name" value="Arrestin_domain-protein"/>
</dbReference>
<dbReference type="RefSeq" id="XP_056559638.1">
    <property type="nucleotide sequence ID" value="XM_056697426.1"/>
</dbReference>
<organism evidence="2 3">
    <name type="scientific">Penicillium cataractarum</name>
    <dbReference type="NCBI Taxonomy" id="2100454"/>
    <lineage>
        <taxon>Eukaryota</taxon>
        <taxon>Fungi</taxon>
        <taxon>Dikarya</taxon>
        <taxon>Ascomycota</taxon>
        <taxon>Pezizomycotina</taxon>
        <taxon>Eurotiomycetes</taxon>
        <taxon>Eurotiomycetidae</taxon>
        <taxon>Eurotiales</taxon>
        <taxon>Aspergillaceae</taxon>
        <taxon>Penicillium</taxon>
    </lineage>
</organism>
<evidence type="ECO:0000313" key="2">
    <source>
        <dbReference type="EMBL" id="KAJ5382067.1"/>
    </source>
</evidence>
<dbReference type="PANTHER" id="PTHR11188">
    <property type="entry name" value="ARRESTIN DOMAIN CONTAINING PROTEIN"/>
    <property type="match status" value="1"/>
</dbReference>
<dbReference type="GO" id="GO:0070086">
    <property type="term" value="P:ubiquitin-dependent endocytosis"/>
    <property type="evidence" value="ECO:0007669"/>
    <property type="project" value="TreeGrafter"/>
</dbReference>
<protein>
    <recommendedName>
        <fullName evidence="4">Arrestin-like N-terminal domain-containing protein</fullName>
    </recommendedName>
</protein>
<dbReference type="GeneID" id="81436603"/>
<dbReference type="PANTHER" id="PTHR11188:SF174">
    <property type="entry name" value="ARRESTIN-RELATED TRAFFICKING ADAPTER 10-RELATED"/>
    <property type="match status" value="1"/>
</dbReference>
<dbReference type="AlphaFoldDB" id="A0A9W9SPG2"/>
<reference evidence="2" key="1">
    <citation type="submission" date="2022-11" db="EMBL/GenBank/DDBJ databases">
        <authorList>
            <person name="Petersen C."/>
        </authorList>
    </citation>
    <scope>NUCLEOTIDE SEQUENCE</scope>
    <source>
        <strain evidence="2">IBT 29864</strain>
    </source>
</reference>
<dbReference type="GO" id="GO:0030674">
    <property type="term" value="F:protein-macromolecule adaptor activity"/>
    <property type="evidence" value="ECO:0007669"/>
    <property type="project" value="TreeGrafter"/>
</dbReference>
<dbReference type="Proteomes" id="UP001147782">
    <property type="component" value="Unassembled WGS sequence"/>
</dbReference>
<dbReference type="InterPro" id="IPR014752">
    <property type="entry name" value="Arrestin-like_C"/>
</dbReference>
<comment type="caution">
    <text evidence="2">The sequence shown here is derived from an EMBL/GenBank/DDBJ whole genome shotgun (WGS) entry which is preliminary data.</text>
</comment>
<evidence type="ECO:0000313" key="3">
    <source>
        <dbReference type="Proteomes" id="UP001147782"/>
    </source>
</evidence>
<dbReference type="SUPFAM" id="SSF81296">
    <property type="entry name" value="E set domains"/>
    <property type="match status" value="1"/>
</dbReference>
<dbReference type="Gene3D" id="2.60.40.640">
    <property type="match status" value="1"/>
</dbReference>
<reference evidence="2" key="2">
    <citation type="journal article" date="2023" name="IMA Fungus">
        <title>Comparative genomic study of the Penicillium genus elucidates a diverse pangenome and 15 lateral gene transfer events.</title>
        <authorList>
            <person name="Petersen C."/>
            <person name="Sorensen T."/>
            <person name="Nielsen M.R."/>
            <person name="Sondergaard T.E."/>
            <person name="Sorensen J.L."/>
            <person name="Fitzpatrick D.A."/>
            <person name="Frisvad J.C."/>
            <person name="Nielsen K.L."/>
        </authorList>
    </citation>
    <scope>NUCLEOTIDE SEQUENCE</scope>
    <source>
        <strain evidence="2">IBT 29864</strain>
    </source>
</reference>
<proteinExistence type="predicted"/>
<name>A0A9W9SPG2_9EURO</name>
<keyword evidence="3" id="KW-1185">Reference proteome</keyword>
<dbReference type="OrthoDB" id="2238745at2759"/>
<feature type="region of interest" description="Disordered" evidence="1">
    <location>
        <begin position="176"/>
        <end position="197"/>
    </location>
</feature>
<accession>A0A9W9SPG2</accession>
<dbReference type="InterPro" id="IPR014756">
    <property type="entry name" value="Ig_E-set"/>
</dbReference>
<dbReference type="GO" id="GO:0005829">
    <property type="term" value="C:cytosol"/>
    <property type="evidence" value="ECO:0007669"/>
    <property type="project" value="TreeGrafter"/>
</dbReference>
<sequence length="588" mass="66005">MTVHQTEVRAQKNVSDSVADLATCKKYSMESLGDPVSNCRYSSHAVGMRGELQLSFILLEPVVYLQGDGKSDRHAKNHPAISRGYLHLKLTKPTKIKSICVSFHGVARLQPLGESSKKQDLITSGITYLEDGHATFSGGYHNLCDESIAPTETRQIGKGSAPALCLQRLSPPEYDPGGLDRSGYPGTGSGSPRHTNYSRSKGNYTVFPVGDYTYSFEFLLHDSLPETISTELISVHYYLEAKIELPGIFHSQMRSQLDVPVLRLPLQNSLELTEPILVSKDWREQLHYDACILGKSFRLGSRIPIRLTLTPSVDLKCCWLKVYVSQHMQYWKTGRETRLLHLGQRKVLLFEKQAGNEYKSTFSGSKFRIASERDMKRPTDTQTRSLLGAVQETRAFELEVQLPRCPELKERPRWQQLHPSTRAGKPDVNHWIQVRSRETCSVSSRLGDRAIYITSLTLLVQIVLCLSKEDRDETAGKKQNSLQFLTMEAPITVLSCKATSSNIYVPPYSVEYNTEAMPLRYSECDCVGSDFTATLAPLHKVEVQETLSVEPILPDDLTGSLGFESSCNDIKPPPRAHMTRFSVPEVFQ</sequence>
<evidence type="ECO:0008006" key="4">
    <source>
        <dbReference type="Google" id="ProtNLM"/>
    </source>
</evidence>
<dbReference type="GO" id="GO:0031625">
    <property type="term" value="F:ubiquitin protein ligase binding"/>
    <property type="evidence" value="ECO:0007669"/>
    <property type="project" value="TreeGrafter"/>
</dbReference>